<name>A0A0K2VYN4_MESPL</name>
<dbReference type="AlphaFoldDB" id="A0A0K2VYN4"/>
<protein>
    <submittedName>
        <fullName evidence="1">Uncharacterized protein</fullName>
    </submittedName>
</protein>
<proteinExistence type="predicted"/>
<accession>A0A0K2VYN4</accession>
<evidence type="ECO:0000313" key="2">
    <source>
        <dbReference type="Proteomes" id="UP000182888"/>
    </source>
</evidence>
<organism evidence="1 2">
    <name type="scientific">Mesorhizobium plurifarium</name>
    <dbReference type="NCBI Taxonomy" id="69974"/>
    <lineage>
        <taxon>Bacteria</taxon>
        <taxon>Pseudomonadati</taxon>
        <taxon>Pseudomonadota</taxon>
        <taxon>Alphaproteobacteria</taxon>
        <taxon>Hyphomicrobiales</taxon>
        <taxon>Phyllobacteriaceae</taxon>
        <taxon>Mesorhizobium</taxon>
    </lineage>
</organism>
<evidence type="ECO:0000313" key="1">
    <source>
        <dbReference type="EMBL" id="CDX57352.1"/>
    </source>
</evidence>
<gene>
    <name evidence="1" type="ORF">MPL1032_210083</name>
</gene>
<dbReference type="Proteomes" id="UP000182888">
    <property type="component" value="Unassembled WGS sequence"/>
</dbReference>
<reference evidence="2" key="1">
    <citation type="submission" date="2014-08" db="EMBL/GenBank/DDBJ databases">
        <authorList>
            <person name="Edwards T."/>
        </authorList>
    </citation>
    <scope>NUCLEOTIDE SEQUENCE [LARGE SCALE GENOMIC DNA]</scope>
</reference>
<dbReference type="EMBL" id="CCND01000014">
    <property type="protein sequence ID" value="CDX57352.1"/>
    <property type="molecule type" value="Genomic_DNA"/>
</dbReference>
<sequence>MTEQTEAWYELKRLVQNDPAWCGAERRIAHALSLIPAQGLVQLTLLGGAVIGKTSVGEIGLAAPNATTRSFDDGSAVIVFNSGLFEFIDAVINTFMSAAQVRDGSGSEPAALPMDVVDQRLIGVYRGWPQLWKDEQIRLVRTPLGEGASAIAGRLFEAAILFLLMHEYGHAVLHAQVTEGEPRHELEADRWGLDALLRCFAHPTNRVRTALMGAVIAIRAMSALEAIGHLFPTSYPPPSERFGAIMSFFRAKCENEYTYYYLSTIAIAHDQRMEAAERVFKGLPYRPELGAERLISNVMSQLIEAYHRRTSLEDAADVFGDLLASAEAEVLAESANIAERVFSTTAPFYGNENVPAGRESTFIVKNFWKILQSLAPATKIEAPTGVNP</sequence>